<feature type="domain" description="Mannosyl-glycoprotein endo-beta-N-acetylglucosamidase-like" evidence="2">
    <location>
        <begin position="307"/>
        <end position="405"/>
    </location>
</feature>
<dbReference type="InterPro" id="IPR002901">
    <property type="entry name" value="MGlyc_endo_b_GlcNAc-like_dom"/>
</dbReference>
<dbReference type="EMBL" id="CGIH01000046">
    <property type="protein sequence ID" value="CFY01461.1"/>
    <property type="molecule type" value="Genomic_DNA"/>
</dbReference>
<dbReference type="Gene3D" id="3.30.457.10">
    <property type="entry name" value="Copper amine oxidase-like, N-terminal domain"/>
    <property type="match status" value="1"/>
</dbReference>
<dbReference type="Pfam" id="PF01832">
    <property type="entry name" value="Glucosaminidase"/>
    <property type="match status" value="1"/>
</dbReference>
<dbReference type="InterPro" id="IPR012854">
    <property type="entry name" value="Cu_amine_oxidase-like_N"/>
</dbReference>
<proteinExistence type="predicted"/>
<organism evidence="4 5">
    <name type="scientific">Syntrophomonas zehnderi OL-4</name>
    <dbReference type="NCBI Taxonomy" id="690567"/>
    <lineage>
        <taxon>Bacteria</taxon>
        <taxon>Bacillati</taxon>
        <taxon>Bacillota</taxon>
        <taxon>Clostridia</taxon>
        <taxon>Eubacteriales</taxon>
        <taxon>Syntrophomonadaceae</taxon>
        <taxon>Syntrophomonas</taxon>
    </lineage>
</organism>
<evidence type="ECO:0000259" key="3">
    <source>
        <dbReference type="Pfam" id="PF07833"/>
    </source>
</evidence>
<keyword evidence="1" id="KW-0732">Signal</keyword>
<dbReference type="Pfam" id="PF07833">
    <property type="entry name" value="Cu_amine_oxidN1"/>
    <property type="match status" value="1"/>
</dbReference>
<dbReference type="Proteomes" id="UP000045545">
    <property type="component" value="Unassembled WGS sequence"/>
</dbReference>
<gene>
    <name evidence="4" type="ORF">2562</name>
</gene>
<protein>
    <submittedName>
        <fullName evidence="4">Mannosyl-glycoprotein endo-beta-N-acetylglucosamidase</fullName>
    </submittedName>
</protein>
<dbReference type="AlphaFoldDB" id="A0A0E4GF19"/>
<feature type="chain" id="PRO_5039518349" evidence="1">
    <location>
        <begin position="30"/>
        <end position="463"/>
    </location>
</feature>
<keyword evidence="5" id="KW-1185">Reference proteome</keyword>
<evidence type="ECO:0000313" key="5">
    <source>
        <dbReference type="Proteomes" id="UP000045545"/>
    </source>
</evidence>
<evidence type="ECO:0000256" key="1">
    <source>
        <dbReference type="SAM" id="SignalP"/>
    </source>
</evidence>
<evidence type="ECO:0000313" key="4">
    <source>
        <dbReference type="EMBL" id="CFY01461.1"/>
    </source>
</evidence>
<sequence length="463" mass="50781">MPKHKTRKMTAAVCAFALATCMAVSPAEKAVSANESSNDIRININDQPVVFTDQYPVNIDGRIYVPLRVIGEDLGAKVDWVESTRQVLINWKKENTPSLITPSPSGEVQIIIDGRLLNIPAGYGQPYIIKSSGRTMIPLRAVGEALSCQIEWNNLNGLAVNITKPLSDDIIAPVEEPRPVESPEPVKPPIDPADSQLLKDLADYRTNLKLMDGSVINSAILSTKEPGNYTAEQLSIFRTYREQLSKYGSTLLLPNGQTTNAADISIMGNSYLTADQLRSWIAAETPRLKDKAAANGLQFNEIPDLADLYIKIGAEYGIRGDLAFCQAAKETGYWQYTGDVQPWQNNYCGLWATGSPFGGMDTLKKAELDSLNRCDPNQIRLEKGIHGAIFATPEAGVEAHIQHLYAYATKSPLPAGKVLVDPRFVLVNKGIAPTWLGLNARWAVPGTTYGQSIIYDYWCKAAR</sequence>
<dbReference type="RefSeq" id="WP_198142856.1">
    <property type="nucleotide sequence ID" value="NZ_CGIH01000046.1"/>
</dbReference>
<dbReference type="InterPro" id="IPR036582">
    <property type="entry name" value="Mao_N_sf"/>
</dbReference>
<name>A0A0E4GF19_9FIRM</name>
<feature type="domain" description="Copper amine oxidase-like N-terminal" evidence="3">
    <location>
        <begin position="44"/>
        <end position="155"/>
    </location>
</feature>
<dbReference type="GO" id="GO:0004040">
    <property type="term" value="F:amidase activity"/>
    <property type="evidence" value="ECO:0007669"/>
    <property type="project" value="InterPro"/>
</dbReference>
<evidence type="ECO:0000259" key="2">
    <source>
        <dbReference type="Pfam" id="PF01832"/>
    </source>
</evidence>
<reference evidence="4 5" key="1">
    <citation type="submission" date="2015-03" db="EMBL/GenBank/DDBJ databases">
        <authorList>
            <person name="Murphy D."/>
        </authorList>
    </citation>
    <scope>NUCLEOTIDE SEQUENCE [LARGE SCALE GENOMIC DNA]</scope>
    <source>
        <strain evidence="4 5">OL-4</strain>
    </source>
</reference>
<accession>A0A0E4GF19</accession>
<dbReference type="STRING" id="690567.2562"/>
<feature type="signal peptide" evidence="1">
    <location>
        <begin position="1"/>
        <end position="29"/>
    </location>
</feature>
<dbReference type="SUPFAM" id="SSF55383">
    <property type="entry name" value="Copper amine oxidase, domain N"/>
    <property type="match status" value="1"/>
</dbReference>